<proteinExistence type="predicted"/>
<dbReference type="GeneID" id="102801228"/>
<keyword evidence="2" id="KW-1185">Reference proteome</keyword>
<evidence type="ECO:0000256" key="1">
    <source>
        <dbReference type="SAM" id="SignalP"/>
    </source>
</evidence>
<dbReference type="InterPro" id="IPR031751">
    <property type="entry name" value="DUF4735"/>
</dbReference>
<accession>A0ABM0MXR9</accession>
<name>A0ABM0MXR9_SACKO</name>
<dbReference type="PANTHER" id="PTHR33539">
    <property type="entry name" value="UPF0764 PROTEIN C16ORF89"/>
    <property type="match status" value="1"/>
</dbReference>
<keyword evidence="1" id="KW-0732">Signal</keyword>
<reference evidence="3" key="1">
    <citation type="submission" date="2025-08" db="UniProtKB">
        <authorList>
            <consortium name="RefSeq"/>
        </authorList>
    </citation>
    <scope>IDENTIFICATION</scope>
    <source>
        <tissue evidence="3">Testes</tissue>
    </source>
</reference>
<protein>
    <submittedName>
        <fullName evidence="3">Uncharacterized protein LOC102801228</fullName>
    </submittedName>
</protein>
<dbReference type="Proteomes" id="UP000694865">
    <property type="component" value="Unplaced"/>
</dbReference>
<evidence type="ECO:0000313" key="3">
    <source>
        <dbReference type="RefSeq" id="XP_006824810.1"/>
    </source>
</evidence>
<organism evidence="2 3">
    <name type="scientific">Saccoglossus kowalevskii</name>
    <name type="common">Acorn worm</name>
    <dbReference type="NCBI Taxonomy" id="10224"/>
    <lineage>
        <taxon>Eukaryota</taxon>
        <taxon>Metazoa</taxon>
        <taxon>Hemichordata</taxon>
        <taxon>Enteropneusta</taxon>
        <taxon>Harrimaniidae</taxon>
        <taxon>Saccoglossus</taxon>
    </lineage>
</organism>
<feature type="chain" id="PRO_5047395047" evidence="1">
    <location>
        <begin position="21"/>
        <end position="135"/>
    </location>
</feature>
<gene>
    <name evidence="3" type="primary">LOC102801228</name>
</gene>
<sequence>MKRFFSTTIFLLLLFTGVKTESRGGQTGDDDGDDVYEVVLNDVLVALNDAVNYVSQKYREVNLDAVLGLRMAEGQLSVLLERMETAETVPHIQEMTLERIRGLQEKMSFLCDITQPQLTKSDPEQLACKFAYKSY</sequence>
<dbReference type="PANTHER" id="PTHR33539:SF1">
    <property type="entry name" value="UPF0764 PROTEIN C16ORF89"/>
    <property type="match status" value="1"/>
</dbReference>
<feature type="signal peptide" evidence="1">
    <location>
        <begin position="1"/>
        <end position="20"/>
    </location>
</feature>
<evidence type="ECO:0000313" key="2">
    <source>
        <dbReference type="Proteomes" id="UP000694865"/>
    </source>
</evidence>
<dbReference type="RefSeq" id="XP_006824810.1">
    <property type="nucleotide sequence ID" value="XM_006824747.1"/>
</dbReference>